<organism evidence="1">
    <name type="scientific">Magallana gigas</name>
    <name type="common">Pacific oyster</name>
    <name type="synonym">Crassostrea gigas</name>
    <dbReference type="NCBI Taxonomy" id="29159"/>
    <lineage>
        <taxon>Eukaryota</taxon>
        <taxon>Metazoa</taxon>
        <taxon>Spiralia</taxon>
        <taxon>Lophotrochozoa</taxon>
        <taxon>Mollusca</taxon>
        <taxon>Bivalvia</taxon>
        <taxon>Autobranchia</taxon>
        <taxon>Pteriomorphia</taxon>
        <taxon>Ostreida</taxon>
        <taxon>Ostreoidea</taxon>
        <taxon>Ostreidae</taxon>
        <taxon>Magallana</taxon>
    </lineage>
</organism>
<dbReference type="SUPFAM" id="SSF57196">
    <property type="entry name" value="EGF/Laminin"/>
    <property type="match status" value="1"/>
</dbReference>
<sequence>MAVDFTTNRLYWADILFHKLESIGLNGMDRKITLYDDRLMGAVSIALFEDKIYWTNPSHGVYSANKFTGRDVQEELSEMLSIASLIIMHPMLQNEEIKVSFQVPRVYFGARKQIQQFPLLSVGYQDNLIGTVIEENIKKISSLDVSHKHGILVYSDIQRDVIARVNISDDMGFSNEKIVYSKDLHSVEKLQLDAVTGNIYWVDVGKKTVEVASLNGEYHRVLIPSSHFVQRLTSLAVAVMTGHLYLSLVGVHPTILSCTLDGISCLPLSVNVYHPNDIVLYEGRLYIADGDYDAVQILSVEVPDGGYRKVHWQGYNRDLTRMAIYNDVLYWTEDKGTSLFSVSLRNNQDETIVLHDIIPLSSIVIWNPKLTVVENACSRNNGGCSHLCLPVSQNSRVCACSDGFLLQKDNTSCIGGVFHQRPFVMKYLIVKMGQMRKKVVVTRQQ</sequence>
<dbReference type="GO" id="GO:0005886">
    <property type="term" value="C:plasma membrane"/>
    <property type="evidence" value="ECO:0007669"/>
    <property type="project" value="TreeGrafter"/>
</dbReference>
<dbReference type="SMART" id="SM00135">
    <property type="entry name" value="LY"/>
    <property type="match status" value="5"/>
</dbReference>
<dbReference type="Gene3D" id="2.120.10.30">
    <property type="entry name" value="TolB, C-terminal domain"/>
    <property type="match status" value="2"/>
</dbReference>
<dbReference type="Pfam" id="PF14670">
    <property type="entry name" value="FXa_inhibition"/>
    <property type="match status" value="1"/>
</dbReference>
<dbReference type="GO" id="GO:0042813">
    <property type="term" value="F:Wnt receptor activity"/>
    <property type="evidence" value="ECO:0007669"/>
    <property type="project" value="TreeGrafter"/>
</dbReference>
<dbReference type="GO" id="GO:0060070">
    <property type="term" value="P:canonical Wnt signaling pathway"/>
    <property type="evidence" value="ECO:0007669"/>
    <property type="project" value="TreeGrafter"/>
</dbReference>
<reference evidence="1" key="1">
    <citation type="journal article" date="2012" name="Nature">
        <title>The oyster genome reveals stress adaptation and complexity of shell formation.</title>
        <authorList>
            <person name="Zhang G."/>
            <person name="Fang X."/>
            <person name="Guo X."/>
            <person name="Li L."/>
            <person name="Luo R."/>
            <person name="Xu F."/>
            <person name="Yang P."/>
            <person name="Zhang L."/>
            <person name="Wang X."/>
            <person name="Qi H."/>
            <person name="Xiong Z."/>
            <person name="Que H."/>
            <person name="Xie Y."/>
            <person name="Holland P.W."/>
            <person name="Paps J."/>
            <person name="Zhu Y."/>
            <person name="Wu F."/>
            <person name="Chen Y."/>
            <person name="Wang J."/>
            <person name="Peng C."/>
            <person name="Meng J."/>
            <person name="Yang L."/>
            <person name="Liu J."/>
            <person name="Wen B."/>
            <person name="Zhang N."/>
            <person name="Huang Z."/>
            <person name="Zhu Q."/>
            <person name="Feng Y."/>
            <person name="Mount A."/>
            <person name="Hedgecock D."/>
            <person name="Xu Z."/>
            <person name="Liu Y."/>
            <person name="Domazet-Loso T."/>
            <person name="Du Y."/>
            <person name="Sun X."/>
            <person name="Zhang S."/>
            <person name="Liu B."/>
            <person name="Cheng P."/>
            <person name="Jiang X."/>
            <person name="Li J."/>
            <person name="Fan D."/>
            <person name="Wang W."/>
            <person name="Fu W."/>
            <person name="Wang T."/>
            <person name="Wang B."/>
            <person name="Zhang J."/>
            <person name="Peng Z."/>
            <person name="Li Y."/>
            <person name="Li N."/>
            <person name="Wang J."/>
            <person name="Chen M."/>
            <person name="He Y."/>
            <person name="Tan F."/>
            <person name="Song X."/>
            <person name="Zheng Q."/>
            <person name="Huang R."/>
            <person name="Yang H."/>
            <person name="Du X."/>
            <person name="Chen L."/>
            <person name="Yang M."/>
            <person name="Gaffney P.M."/>
            <person name="Wang S."/>
            <person name="Luo L."/>
            <person name="She Z."/>
            <person name="Ming Y."/>
            <person name="Huang W."/>
            <person name="Zhang S."/>
            <person name="Huang B."/>
            <person name="Zhang Y."/>
            <person name="Qu T."/>
            <person name="Ni P."/>
            <person name="Miao G."/>
            <person name="Wang J."/>
            <person name="Wang Q."/>
            <person name="Steinberg C.E."/>
            <person name="Wang H."/>
            <person name="Li N."/>
            <person name="Qian L."/>
            <person name="Zhang G."/>
            <person name="Li Y."/>
            <person name="Yang H."/>
            <person name="Liu X."/>
            <person name="Wang J."/>
            <person name="Yin Y."/>
            <person name="Wang J."/>
        </authorList>
    </citation>
    <scope>NUCLEOTIDE SEQUENCE [LARGE SCALE GENOMIC DNA]</scope>
    <source>
        <strain evidence="1">05x7-T-G4-1.051#20</strain>
    </source>
</reference>
<dbReference type="InterPro" id="IPR000033">
    <property type="entry name" value="LDLR_classB_rpt"/>
</dbReference>
<gene>
    <name evidence="1" type="ORF">CGI_10020874</name>
</gene>
<dbReference type="SUPFAM" id="SSF63825">
    <property type="entry name" value="YWTD domain"/>
    <property type="match status" value="2"/>
</dbReference>
<dbReference type="InterPro" id="IPR011042">
    <property type="entry name" value="6-blade_b-propeller_TolB-like"/>
</dbReference>
<keyword evidence="1" id="KW-0675">Receptor</keyword>
<dbReference type="InterPro" id="IPR000742">
    <property type="entry name" value="EGF"/>
</dbReference>
<keyword evidence="1" id="KW-0449">Lipoprotein</keyword>
<dbReference type="HOGENOM" id="CLU_615759_0_0_1"/>
<accession>K1R3X5</accession>
<evidence type="ECO:0000313" key="1">
    <source>
        <dbReference type="EMBL" id="EKC38179.1"/>
    </source>
</evidence>
<dbReference type="AlphaFoldDB" id="K1R3X5"/>
<dbReference type="PROSITE" id="PS51120">
    <property type="entry name" value="LDLRB"/>
    <property type="match status" value="1"/>
</dbReference>
<dbReference type="InParanoid" id="K1R3X5"/>
<proteinExistence type="predicted"/>
<dbReference type="PANTHER" id="PTHR46513:SF13">
    <property type="entry name" value="EGF-LIKE DOMAIN-CONTAINING PROTEIN"/>
    <property type="match status" value="1"/>
</dbReference>
<name>K1R3X5_MAGGI</name>
<dbReference type="PANTHER" id="PTHR46513">
    <property type="entry name" value="VITELLOGENIN RECEPTOR-LIKE PROTEIN-RELATED-RELATED"/>
    <property type="match status" value="1"/>
</dbReference>
<dbReference type="InterPro" id="IPR050778">
    <property type="entry name" value="Cueball_EGF_LRP_Nidogen"/>
</dbReference>
<dbReference type="SMART" id="SM00181">
    <property type="entry name" value="EGF"/>
    <property type="match status" value="1"/>
</dbReference>
<dbReference type="EMBL" id="JH816073">
    <property type="protein sequence ID" value="EKC38179.1"/>
    <property type="molecule type" value="Genomic_DNA"/>
</dbReference>
<dbReference type="GO" id="GO:0017147">
    <property type="term" value="F:Wnt-protein binding"/>
    <property type="evidence" value="ECO:0007669"/>
    <property type="project" value="TreeGrafter"/>
</dbReference>
<protein>
    <submittedName>
        <fullName evidence="1">Low-density lipoprotein receptor-related protein 6</fullName>
    </submittedName>
</protein>